<evidence type="ECO:0000313" key="37">
    <source>
        <dbReference type="Proteomes" id="UP000326759"/>
    </source>
</evidence>
<comment type="catalytic activity">
    <reaction evidence="26">
        <text>hexanoyl-CoA + acetyl-CoA = 3-oxooctanoyl-CoA + CoA</text>
        <dbReference type="Rhea" id="RHEA:31203"/>
        <dbReference type="ChEBI" id="CHEBI:57287"/>
        <dbReference type="ChEBI" id="CHEBI:57288"/>
        <dbReference type="ChEBI" id="CHEBI:62619"/>
        <dbReference type="ChEBI" id="CHEBI:62620"/>
    </reaction>
    <physiologicalReaction direction="right-to-left" evidence="26">
        <dbReference type="Rhea" id="RHEA:31205"/>
    </physiologicalReaction>
</comment>
<dbReference type="PANTHER" id="PTHR42870">
    <property type="entry name" value="ACETYL-COA C-ACETYLTRANSFERASE"/>
    <property type="match status" value="1"/>
</dbReference>
<accession>A0A5N5SXH4</accession>
<dbReference type="EC" id="2.3.1.16" evidence="11"/>
<comment type="catalytic activity">
    <reaction evidence="29">
        <text>an acyl-CoA + acetyl-CoA = a 3-oxoacyl-CoA + CoA</text>
        <dbReference type="Rhea" id="RHEA:21564"/>
        <dbReference type="ChEBI" id="CHEBI:57287"/>
        <dbReference type="ChEBI" id="CHEBI:57288"/>
        <dbReference type="ChEBI" id="CHEBI:58342"/>
        <dbReference type="ChEBI" id="CHEBI:90726"/>
        <dbReference type="EC" id="2.3.1.16"/>
    </reaction>
    <physiologicalReaction direction="right-to-left" evidence="29">
        <dbReference type="Rhea" id="RHEA:21566"/>
    </physiologicalReaction>
</comment>
<dbReference type="FunFam" id="3.40.47.10:FF:000126">
    <property type="entry name" value="Protein CBG20965"/>
    <property type="match status" value="1"/>
</dbReference>
<feature type="domain" description="Thiolase C-terminal" evidence="35">
    <location>
        <begin position="139"/>
        <end position="255"/>
    </location>
</feature>
<comment type="catalytic activity">
    <reaction evidence="13">
        <text>choloyl-CoA + propanoyl-CoA = 3alpha,7alpha,12alpha-trihydroxy-24-oxo-5beta-cholestan-26-oyl-CoA + CoA</text>
        <dbReference type="Rhea" id="RHEA:16865"/>
        <dbReference type="ChEBI" id="CHEBI:57287"/>
        <dbReference type="ChEBI" id="CHEBI:57373"/>
        <dbReference type="ChEBI" id="CHEBI:57392"/>
        <dbReference type="ChEBI" id="CHEBI:58507"/>
        <dbReference type="EC" id="2.3.1.176"/>
    </reaction>
    <physiologicalReaction direction="right-to-left" evidence="13">
        <dbReference type="Rhea" id="RHEA:16867"/>
    </physiologicalReaction>
</comment>
<evidence type="ECO:0000256" key="9">
    <source>
        <dbReference type="ARBA" id="ARBA00023315"/>
    </source>
</evidence>
<sequence length="403" mass="43475">MEKHVEVLMDVAGIDASPMAAQLFGNAGLEHMRKYGTTEEHFAKIALKNHKHSVNNEYSQFRDEYSLDDIKKSPKIFGPLTKLQCCPTSDGSAAAILASENFVKEHGLENQAVEIIGIEMSTDLPSTFKEKDPMKLVGYDMTKDAVNRLYKKSGVSPQNVDVVELHDCFSANELITYEALGLCEEGGAGRFIDSNDNTYGGRLVVNPSGGLISKGHPLGATGLAQCSEICWQLRGQAGKRQVPNAKIGLQHNIGLGGAVVVALYRLGFPSGQGSDSRKMVAGGKFKSEEIFTVIEDTLKTDGKNLIPKVKGIFSFKVTGGPGGIEETWIVDAKTGAGSVTRGGTGKSDVSITMTDDDLYDLMTGKLNAQKAFFQGKLKIKGNMGLAMKLQEFQKDAEALRSKL</sequence>
<comment type="catalytic activity">
    <reaction evidence="33">
        <text>octanoyl-CoA + acetyl-CoA = 3-oxodecanoyl-CoA + CoA</text>
        <dbReference type="Rhea" id="RHEA:31087"/>
        <dbReference type="ChEBI" id="CHEBI:57287"/>
        <dbReference type="ChEBI" id="CHEBI:57288"/>
        <dbReference type="ChEBI" id="CHEBI:57386"/>
        <dbReference type="ChEBI" id="CHEBI:62548"/>
    </reaction>
    <physiologicalReaction direction="right-to-left" evidence="33">
        <dbReference type="Rhea" id="RHEA:31089"/>
    </physiologicalReaction>
</comment>
<comment type="catalytic activity">
    <reaction evidence="31">
        <text>dodecanoyl-CoA + acetyl-CoA = 3-oxotetradecanoyl-CoA + CoA</text>
        <dbReference type="Rhea" id="RHEA:31091"/>
        <dbReference type="ChEBI" id="CHEBI:57287"/>
        <dbReference type="ChEBI" id="CHEBI:57288"/>
        <dbReference type="ChEBI" id="CHEBI:57375"/>
        <dbReference type="ChEBI" id="CHEBI:62543"/>
    </reaction>
    <physiologicalReaction direction="right-to-left" evidence="31">
        <dbReference type="Rhea" id="RHEA:31093"/>
    </physiologicalReaction>
</comment>
<evidence type="ECO:0000256" key="10">
    <source>
        <dbReference type="ARBA" id="ARBA00024058"/>
    </source>
</evidence>
<evidence type="ECO:0000256" key="11">
    <source>
        <dbReference type="ARBA" id="ARBA00024073"/>
    </source>
</evidence>
<dbReference type="EMBL" id="SEYY01019128">
    <property type="protein sequence ID" value="KAB7498625.1"/>
    <property type="molecule type" value="Genomic_DNA"/>
</dbReference>
<comment type="function">
    <text evidence="23">Mediates the transfer of all common phospholipids, cholesterol and gangliosides from the endoplasmic reticulum to the plasma membrane. May play a role in regulating steroidogenesis. Stimulates the microsomal conversion of 7-dehydrocholesterol to cholesterol. Also binds fatty acids and fatty acyl Coenzyme A (CoA) such as phytanoyl-CoA. Involved in the regulation phospholipid synthesis in endoplasmic reticulum enhancing the incorporation of exogenous fatty acid into glycerides. Seems to stimulate the rate-limiting step in phosphatidic acid formation mediated by GPAT3. Isoforms SCP2 and SCPx cooperate in peroxisomal oxidation of certain naturally occurring tetramethyl-branched fatty acyl-CoAs.</text>
</comment>
<evidence type="ECO:0000259" key="35">
    <source>
        <dbReference type="Pfam" id="PF22691"/>
    </source>
</evidence>
<dbReference type="EC" id="2.3.1.176" evidence="2"/>
<dbReference type="Gene3D" id="3.30.1050.10">
    <property type="entry name" value="SCP2 sterol-binding domain"/>
    <property type="match status" value="1"/>
</dbReference>
<evidence type="ECO:0000256" key="32">
    <source>
        <dbReference type="ARBA" id="ARBA00049306"/>
    </source>
</evidence>
<evidence type="ECO:0000256" key="24">
    <source>
        <dbReference type="ARBA" id="ARBA00045994"/>
    </source>
</evidence>
<evidence type="ECO:0000256" key="17">
    <source>
        <dbReference type="ARBA" id="ARBA00030851"/>
    </source>
</evidence>
<proteinExistence type="predicted"/>
<dbReference type="EC" id="2.3.1.155" evidence="10"/>
<evidence type="ECO:0000256" key="33">
    <source>
        <dbReference type="ARBA" id="ARBA00049542"/>
    </source>
</evidence>
<protein>
    <recommendedName>
        <fullName evidence="3">Sterol carrier protein 2</fullName>
        <ecNumber evidence="10">2.3.1.155</ecNumber>
        <ecNumber evidence="11">2.3.1.16</ecNumber>
        <ecNumber evidence="2">2.3.1.176</ecNumber>
    </recommendedName>
    <alternativeName>
        <fullName evidence="20">Acetyl-CoA C-myristoyltransferase</fullName>
    </alternativeName>
    <alternativeName>
        <fullName evidence="17">Non-specific lipid-transfer protein</fullName>
    </alternativeName>
    <alternativeName>
        <fullName evidence="21">Propanoyl-CoA C-acyltransferase</fullName>
    </alternativeName>
    <alternativeName>
        <fullName evidence="16">SCP-2/3-oxoacyl-CoA thiolase</fullName>
    </alternativeName>
    <alternativeName>
        <fullName evidence="18">SCP-2/thiolase</fullName>
    </alternativeName>
    <alternativeName>
        <fullName evidence="19">SCP-chi</fullName>
    </alternativeName>
    <alternativeName>
        <fullName evidence="22">Sterol carrier protein X</fullName>
    </alternativeName>
</protein>
<dbReference type="GO" id="GO:0006869">
    <property type="term" value="P:lipid transport"/>
    <property type="evidence" value="ECO:0007669"/>
    <property type="project" value="UniProtKB-KW"/>
</dbReference>
<evidence type="ECO:0000256" key="6">
    <source>
        <dbReference type="ARBA" id="ARBA00023055"/>
    </source>
</evidence>
<evidence type="ECO:0000256" key="29">
    <source>
        <dbReference type="ARBA" id="ARBA00049178"/>
    </source>
</evidence>
<evidence type="ECO:0000256" key="31">
    <source>
        <dbReference type="ARBA" id="ARBA00049270"/>
    </source>
</evidence>
<keyword evidence="6" id="KW-0445">Lipid transport</keyword>
<evidence type="ECO:0000256" key="30">
    <source>
        <dbReference type="ARBA" id="ARBA00049268"/>
    </source>
</evidence>
<evidence type="ECO:0000256" key="27">
    <source>
        <dbReference type="ARBA" id="ARBA00048004"/>
    </source>
</evidence>
<keyword evidence="37" id="KW-1185">Reference proteome</keyword>
<evidence type="ECO:0000256" key="14">
    <source>
        <dbReference type="ARBA" id="ARBA00024514"/>
    </source>
</evidence>
<evidence type="ECO:0000256" key="7">
    <source>
        <dbReference type="ARBA" id="ARBA00023098"/>
    </source>
</evidence>
<evidence type="ECO:0000256" key="28">
    <source>
        <dbReference type="ARBA" id="ARBA00048553"/>
    </source>
</evidence>
<evidence type="ECO:0000256" key="3">
    <source>
        <dbReference type="ARBA" id="ARBA00014545"/>
    </source>
</evidence>
<comment type="catalytic activity">
    <reaction evidence="32">
        <text>3-oxohexadecanedioyl-CoA + CoA = tetradecanedioyl-CoA + acetyl-CoA</text>
        <dbReference type="Rhea" id="RHEA:40343"/>
        <dbReference type="ChEBI" id="CHEBI:57287"/>
        <dbReference type="ChEBI" id="CHEBI:57288"/>
        <dbReference type="ChEBI" id="CHEBI:77081"/>
        <dbReference type="ChEBI" id="CHEBI:77084"/>
    </reaction>
    <physiologicalReaction direction="left-to-right" evidence="32">
        <dbReference type="Rhea" id="RHEA:40344"/>
    </physiologicalReaction>
</comment>
<comment type="catalytic activity">
    <reaction evidence="28">
        <text>butanoyl-CoA + acetyl-CoA = 3-oxohexanoyl-CoA + CoA</text>
        <dbReference type="Rhea" id="RHEA:31111"/>
        <dbReference type="ChEBI" id="CHEBI:57287"/>
        <dbReference type="ChEBI" id="CHEBI:57288"/>
        <dbReference type="ChEBI" id="CHEBI:57371"/>
        <dbReference type="ChEBI" id="CHEBI:62418"/>
    </reaction>
    <physiologicalReaction direction="right-to-left" evidence="28">
        <dbReference type="Rhea" id="RHEA:31113"/>
    </physiologicalReaction>
</comment>
<dbReference type="GO" id="GO:0005737">
    <property type="term" value="C:cytoplasm"/>
    <property type="evidence" value="ECO:0007669"/>
    <property type="project" value="UniProtKB-SubCell"/>
</dbReference>
<evidence type="ECO:0000256" key="26">
    <source>
        <dbReference type="ARBA" id="ARBA00048001"/>
    </source>
</evidence>
<comment type="catalytic activity">
    <reaction evidence="27">
        <text>decanoyl-CoA + acetyl-CoA = 3-oxododecanoyl-CoA + CoA</text>
        <dbReference type="Rhea" id="RHEA:31183"/>
        <dbReference type="ChEBI" id="CHEBI:57287"/>
        <dbReference type="ChEBI" id="CHEBI:57288"/>
        <dbReference type="ChEBI" id="CHEBI:61430"/>
        <dbReference type="ChEBI" id="CHEBI:62615"/>
    </reaction>
    <physiologicalReaction direction="right-to-left" evidence="27">
        <dbReference type="Rhea" id="RHEA:31185"/>
    </physiologicalReaction>
</comment>
<dbReference type="PANTHER" id="PTHR42870:SF1">
    <property type="entry name" value="NON-SPECIFIC LIPID-TRANSFER PROTEIN-LIKE 2"/>
    <property type="match status" value="1"/>
</dbReference>
<dbReference type="PROSITE" id="PS00737">
    <property type="entry name" value="THIOLASE_2"/>
    <property type="match status" value="1"/>
</dbReference>
<evidence type="ECO:0000256" key="22">
    <source>
        <dbReference type="ARBA" id="ARBA00033178"/>
    </source>
</evidence>
<evidence type="ECO:0000256" key="12">
    <source>
        <dbReference type="ARBA" id="ARBA00024471"/>
    </source>
</evidence>
<dbReference type="SUPFAM" id="SSF55718">
    <property type="entry name" value="SCP-like"/>
    <property type="match status" value="1"/>
</dbReference>
<comment type="caution">
    <text evidence="36">The sequence shown here is derived from an EMBL/GenBank/DDBJ whole genome shotgun (WGS) entry which is preliminary data.</text>
</comment>
<dbReference type="Proteomes" id="UP000326759">
    <property type="component" value="Unassembled WGS sequence"/>
</dbReference>
<evidence type="ECO:0000256" key="5">
    <source>
        <dbReference type="ARBA" id="ARBA00022490"/>
    </source>
</evidence>
<dbReference type="InterPro" id="IPR036527">
    <property type="entry name" value="SCP2_sterol-bd_dom_sf"/>
</dbReference>
<keyword evidence="9" id="KW-0808">Transferase</keyword>
<dbReference type="AlphaFoldDB" id="A0A5N5SXH4"/>
<dbReference type="GO" id="GO:0008289">
    <property type="term" value="F:lipid binding"/>
    <property type="evidence" value="ECO:0007669"/>
    <property type="project" value="UniProtKB-KW"/>
</dbReference>
<evidence type="ECO:0000313" key="36">
    <source>
        <dbReference type="EMBL" id="KAB7498625.1"/>
    </source>
</evidence>
<dbReference type="OrthoDB" id="542135at2759"/>
<evidence type="ECO:0000256" key="4">
    <source>
        <dbReference type="ARBA" id="ARBA00022448"/>
    </source>
</evidence>
<evidence type="ECO:0000256" key="18">
    <source>
        <dbReference type="ARBA" id="ARBA00031275"/>
    </source>
</evidence>
<keyword evidence="7" id="KW-0443">Lipid metabolism</keyword>
<comment type="catalytic activity">
    <reaction evidence="25">
        <text>tetradecanoyl-CoA + acetyl-CoA = 3-oxohexadecanoyl-CoA + CoA</text>
        <dbReference type="Rhea" id="RHEA:18161"/>
        <dbReference type="ChEBI" id="CHEBI:57287"/>
        <dbReference type="ChEBI" id="CHEBI:57288"/>
        <dbReference type="ChEBI" id="CHEBI:57349"/>
        <dbReference type="ChEBI" id="CHEBI:57385"/>
        <dbReference type="EC" id="2.3.1.155"/>
    </reaction>
    <physiologicalReaction direction="right-to-left" evidence="25">
        <dbReference type="Rhea" id="RHEA:18163"/>
    </physiologicalReaction>
</comment>
<evidence type="ECO:0000256" key="2">
    <source>
        <dbReference type="ARBA" id="ARBA00012352"/>
    </source>
</evidence>
<dbReference type="InterPro" id="IPR003033">
    <property type="entry name" value="SCP2_sterol-bd_dom"/>
</dbReference>
<dbReference type="GO" id="GO:0006629">
    <property type="term" value="P:lipid metabolic process"/>
    <property type="evidence" value="ECO:0007669"/>
    <property type="project" value="UniProtKB-KW"/>
</dbReference>
<dbReference type="Gene3D" id="3.40.47.10">
    <property type="match status" value="1"/>
</dbReference>
<keyword evidence="8" id="KW-0446">Lipid-binding</keyword>
<comment type="function">
    <text evidence="24">Plays a crucial role in the peroxisomal oxidation of branched-chain fatty acids. Catalyzes the last step of the peroxisomal beta-oxidation of branched chain fatty acids and the side chain of the bile acid intermediates di- and trihydroxycoprostanic acids (DHCA and THCA). Also active with medium and long straight chain 3-oxoacyl-CoAs. Stimulates the microsomal conversion of 7-dehydrocholesterol to cholesterol and transfers phosphatidylcholine and 7-dehydrocholesterol between membrances, in vitro. Isoforms SCP2 and SCPx cooperate in peroxisomal oxidation of certain naturally occurring tetramethyl-branched fatty acyl-CoAs.</text>
</comment>
<comment type="catalytic activity">
    <reaction evidence="12">
        <text>propanoyl-CoA + tetradecanoyl-CoA = 3-oxo-2-methylhexadecanoyl-CoA + CoA</text>
        <dbReference type="Rhea" id="RHEA:46344"/>
        <dbReference type="ChEBI" id="CHEBI:57287"/>
        <dbReference type="ChEBI" id="CHEBI:57385"/>
        <dbReference type="ChEBI" id="CHEBI:57392"/>
        <dbReference type="ChEBI" id="CHEBI:86042"/>
    </reaction>
    <physiologicalReaction direction="right-to-left" evidence="12">
        <dbReference type="Rhea" id="RHEA:46346"/>
    </physiologicalReaction>
</comment>
<feature type="domain" description="SCP2" evidence="34">
    <location>
        <begin position="300"/>
        <end position="393"/>
    </location>
</feature>
<dbReference type="SUPFAM" id="SSF53901">
    <property type="entry name" value="Thiolase-like"/>
    <property type="match status" value="2"/>
</dbReference>
<evidence type="ECO:0000256" key="19">
    <source>
        <dbReference type="ARBA" id="ARBA00031346"/>
    </source>
</evidence>
<comment type="subcellular location">
    <subcellularLocation>
        <location evidence="1">Cytoplasm</location>
    </subcellularLocation>
</comment>
<name>A0A5N5SXH4_9CRUS</name>
<evidence type="ECO:0000256" key="13">
    <source>
        <dbReference type="ARBA" id="ARBA00024509"/>
    </source>
</evidence>
<dbReference type="InterPro" id="IPR020613">
    <property type="entry name" value="Thiolase_CS"/>
</dbReference>
<evidence type="ECO:0000256" key="21">
    <source>
        <dbReference type="ARBA" id="ARBA00032316"/>
    </source>
</evidence>
<keyword evidence="4" id="KW-0813">Transport</keyword>
<dbReference type="FunFam" id="3.30.1050.10:FF:000001">
    <property type="entry name" value="Putative Non-specific lipid-transfer protein"/>
    <property type="match status" value="1"/>
</dbReference>
<evidence type="ECO:0000256" key="15">
    <source>
        <dbReference type="ARBA" id="ARBA00029287"/>
    </source>
</evidence>
<keyword evidence="5" id="KW-0963">Cytoplasm</keyword>
<gene>
    <name evidence="36" type="primary">Scp2</name>
    <name evidence="36" type="ORF">Anas_05634</name>
</gene>
<dbReference type="GO" id="GO:0050633">
    <property type="term" value="F:acetyl-CoA C-myristoyltransferase activity"/>
    <property type="evidence" value="ECO:0007669"/>
    <property type="project" value="UniProtKB-EC"/>
</dbReference>
<comment type="catalytic activity">
    <reaction evidence="15">
        <text>7-dehydrocholesterol(in) = 7-dehydrocholesterol(out)</text>
        <dbReference type="Rhea" id="RHEA:62960"/>
        <dbReference type="ChEBI" id="CHEBI:17759"/>
    </reaction>
</comment>
<dbReference type="InterPro" id="IPR016039">
    <property type="entry name" value="Thiolase-like"/>
</dbReference>
<evidence type="ECO:0000256" key="16">
    <source>
        <dbReference type="ARBA" id="ARBA00030531"/>
    </source>
</evidence>
<evidence type="ECO:0000259" key="34">
    <source>
        <dbReference type="Pfam" id="PF02036"/>
    </source>
</evidence>
<comment type="catalytic activity">
    <reaction evidence="30">
        <text>hexadecanoyl-CoA + acetyl-CoA = 3-oxooctadecanoyl-CoA + CoA</text>
        <dbReference type="Rhea" id="RHEA:35279"/>
        <dbReference type="ChEBI" id="CHEBI:57287"/>
        <dbReference type="ChEBI" id="CHEBI:57288"/>
        <dbReference type="ChEBI" id="CHEBI:57379"/>
        <dbReference type="ChEBI" id="CHEBI:71407"/>
    </reaction>
    <physiologicalReaction direction="right-to-left" evidence="30">
        <dbReference type="Rhea" id="RHEA:35281"/>
    </physiologicalReaction>
</comment>
<evidence type="ECO:0000256" key="1">
    <source>
        <dbReference type="ARBA" id="ARBA00004496"/>
    </source>
</evidence>
<dbReference type="Pfam" id="PF22691">
    <property type="entry name" value="Thiolase_C_1"/>
    <property type="match status" value="1"/>
</dbReference>
<evidence type="ECO:0000256" key="23">
    <source>
        <dbReference type="ARBA" id="ARBA00045738"/>
    </source>
</evidence>
<keyword evidence="9" id="KW-0012">Acyltransferase</keyword>
<reference evidence="36 37" key="1">
    <citation type="journal article" date="2019" name="PLoS Biol.">
        <title>Sex chromosomes control vertical transmission of feminizing Wolbachia symbionts in an isopod.</title>
        <authorList>
            <person name="Becking T."/>
            <person name="Chebbi M.A."/>
            <person name="Giraud I."/>
            <person name="Moumen B."/>
            <person name="Laverre T."/>
            <person name="Caubet Y."/>
            <person name="Peccoud J."/>
            <person name="Gilbert C."/>
            <person name="Cordaux R."/>
        </authorList>
    </citation>
    <scope>NUCLEOTIDE SEQUENCE [LARGE SCALE GENOMIC DNA]</scope>
    <source>
        <strain evidence="36">ANa2</strain>
        <tissue evidence="36">Whole body excluding digestive tract and cuticle</tissue>
    </source>
</reference>
<organism evidence="36 37">
    <name type="scientific">Armadillidium nasatum</name>
    <dbReference type="NCBI Taxonomy" id="96803"/>
    <lineage>
        <taxon>Eukaryota</taxon>
        <taxon>Metazoa</taxon>
        <taxon>Ecdysozoa</taxon>
        <taxon>Arthropoda</taxon>
        <taxon>Crustacea</taxon>
        <taxon>Multicrustacea</taxon>
        <taxon>Malacostraca</taxon>
        <taxon>Eumalacostraca</taxon>
        <taxon>Peracarida</taxon>
        <taxon>Isopoda</taxon>
        <taxon>Oniscidea</taxon>
        <taxon>Crinocheta</taxon>
        <taxon>Armadillidiidae</taxon>
        <taxon>Armadillidium</taxon>
    </lineage>
</organism>
<evidence type="ECO:0000256" key="20">
    <source>
        <dbReference type="ARBA" id="ARBA00032093"/>
    </source>
</evidence>
<evidence type="ECO:0000256" key="25">
    <source>
        <dbReference type="ARBA" id="ARBA00047485"/>
    </source>
</evidence>
<dbReference type="InterPro" id="IPR055140">
    <property type="entry name" value="Thiolase_C_2"/>
</dbReference>
<dbReference type="Pfam" id="PF02036">
    <property type="entry name" value="SCP2"/>
    <property type="match status" value="1"/>
</dbReference>
<comment type="catalytic activity">
    <reaction evidence="14">
        <text>3-oxo-(9Z-octadecenoyl)-CoA + CoA = (7Z)-hexadecenoyl-CoA + acetyl-CoA</text>
        <dbReference type="Rhea" id="RHEA:47400"/>
        <dbReference type="ChEBI" id="CHEBI:57287"/>
        <dbReference type="ChEBI" id="CHEBI:57288"/>
        <dbReference type="ChEBI" id="CHEBI:87695"/>
        <dbReference type="ChEBI" id="CHEBI:87698"/>
    </reaction>
    <physiologicalReaction direction="left-to-right" evidence="14">
        <dbReference type="Rhea" id="RHEA:47401"/>
    </physiologicalReaction>
</comment>
<dbReference type="GO" id="GO:0003988">
    <property type="term" value="F:acetyl-CoA C-acyltransferase activity"/>
    <property type="evidence" value="ECO:0007669"/>
    <property type="project" value="UniProtKB-EC"/>
</dbReference>
<evidence type="ECO:0000256" key="8">
    <source>
        <dbReference type="ARBA" id="ARBA00023121"/>
    </source>
</evidence>
<dbReference type="CDD" id="cd00829">
    <property type="entry name" value="SCP-x_thiolase"/>
    <property type="match status" value="1"/>
</dbReference>